<proteinExistence type="predicted"/>
<evidence type="ECO:0000313" key="3">
    <source>
        <dbReference type="EMBL" id="MDQ0290889.1"/>
    </source>
</evidence>
<organism evidence="3 4">
    <name type="scientific">Oligosphaera ethanolica</name>
    <dbReference type="NCBI Taxonomy" id="760260"/>
    <lineage>
        <taxon>Bacteria</taxon>
        <taxon>Pseudomonadati</taxon>
        <taxon>Lentisphaerota</taxon>
        <taxon>Oligosphaeria</taxon>
        <taxon>Oligosphaerales</taxon>
        <taxon>Oligosphaeraceae</taxon>
        <taxon>Oligosphaera</taxon>
    </lineage>
</organism>
<accession>A0AAE4AP37</accession>
<name>A0AAE4AP37_9BACT</name>
<gene>
    <name evidence="3" type="ORF">J3R75_002996</name>
</gene>
<dbReference type="Proteomes" id="UP001238163">
    <property type="component" value="Unassembled WGS sequence"/>
</dbReference>
<sequence>MRHRPLTTLLALIWLLTLTAAQPTTAAMVVCVGADGHVALENANAGHCHGRSEHLPQAEPGHGHSELQQHSGPSYDQPGLAAESCTDYPLDAAERATWHRLAKANAGVKAPIAYLLPPGQPPVFSPCNSLLPPDRRPTCVPPHIVSIRTTVLRL</sequence>
<reference evidence="3" key="1">
    <citation type="submission" date="2023-07" db="EMBL/GenBank/DDBJ databases">
        <title>Genomic Encyclopedia of Type Strains, Phase IV (KMG-IV): sequencing the most valuable type-strain genomes for metagenomic binning, comparative biology and taxonomic classification.</title>
        <authorList>
            <person name="Goeker M."/>
        </authorList>
    </citation>
    <scope>NUCLEOTIDE SEQUENCE</scope>
    <source>
        <strain evidence="3">DSM 24202</strain>
    </source>
</reference>
<feature type="chain" id="PRO_5041952715" description="Secreted protein" evidence="2">
    <location>
        <begin position="27"/>
        <end position="154"/>
    </location>
</feature>
<keyword evidence="2" id="KW-0732">Signal</keyword>
<keyword evidence="4" id="KW-1185">Reference proteome</keyword>
<dbReference type="RefSeq" id="WP_307262905.1">
    <property type="nucleotide sequence ID" value="NZ_JAUSVL010000001.1"/>
</dbReference>
<feature type="signal peptide" evidence="2">
    <location>
        <begin position="1"/>
        <end position="26"/>
    </location>
</feature>
<feature type="compositionally biased region" description="Basic and acidic residues" evidence="1">
    <location>
        <begin position="50"/>
        <end position="67"/>
    </location>
</feature>
<evidence type="ECO:0000256" key="2">
    <source>
        <dbReference type="SAM" id="SignalP"/>
    </source>
</evidence>
<evidence type="ECO:0000256" key="1">
    <source>
        <dbReference type="SAM" id="MobiDB-lite"/>
    </source>
</evidence>
<evidence type="ECO:0000313" key="4">
    <source>
        <dbReference type="Proteomes" id="UP001238163"/>
    </source>
</evidence>
<dbReference type="AlphaFoldDB" id="A0AAE4AP37"/>
<evidence type="ECO:0008006" key="5">
    <source>
        <dbReference type="Google" id="ProtNLM"/>
    </source>
</evidence>
<dbReference type="EMBL" id="JAUSVL010000001">
    <property type="protein sequence ID" value="MDQ0290889.1"/>
    <property type="molecule type" value="Genomic_DNA"/>
</dbReference>
<protein>
    <recommendedName>
        <fullName evidence="5">Secreted protein</fullName>
    </recommendedName>
</protein>
<feature type="region of interest" description="Disordered" evidence="1">
    <location>
        <begin position="48"/>
        <end position="78"/>
    </location>
</feature>
<comment type="caution">
    <text evidence="3">The sequence shown here is derived from an EMBL/GenBank/DDBJ whole genome shotgun (WGS) entry which is preliminary data.</text>
</comment>